<reference evidence="1 2" key="1">
    <citation type="submission" date="2017-08" db="EMBL/GenBank/DDBJ databases">
        <title>Sequence of Bacteriophage phiSHEF5, isolated from wastewater with target organism Enterococcus faecalis EF2.</title>
        <authorList>
            <person name="Stafford G.P."/>
            <person name="Al-Zubidi M.I."/>
        </authorList>
    </citation>
    <scope>NUCLEOTIDE SEQUENCE [LARGE SCALE GENOMIC DNA]</scope>
</reference>
<accession>A0A249XUT0</accession>
<dbReference type="OrthoDB" id="21023at10239"/>
<evidence type="ECO:0000313" key="1">
    <source>
        <dbReference type="EMBL" id="ASZ75702.1"/>
    </source>
</evidence>
<dbReference type="EMBL" id="MF678790">
    <property type="protein sequence ID" value="ASZ75702.1"/>
    <property type="molecule type" value="Genomic_DNA"/>
</dbReference>
<name>A0A249XUT0_9CAUD</name>
<protein>
    <submittedName>
        <fullName evidence="1">Uncharacterized protein</fullName>
    </submittedName>
</protein>
<gene>
    <name evidence="1" type="ORF">phiSHEF5_46</name>
</gene>
<sequence>MKMEQEIKIRVREVMRMKNTFNVGNYVELKNDNHNGIGNKGDKVYILAKLFKPVDGVELICRFANGATEGFLQRELKLATKTLDRITLIK</sequence>
<keyword evidence="2" id="KW-1185">Reference proteome</keyword>
<proteinExistence type="predicted"/>
<evidence type="ECO:0000313" key="2">
    <source>
        <dbReference type="Proteomes" id="UP000225202"/>
    </source>
</evidence>
<dbReference type="Proteomes" id="UP000225202">
    <property type="component" value="Segment"/>
</dbReference>
<organism evidence="1 2">
    <name type="scientific">Enterococcus phage phiSHEF5</name>
    <dbReference type="NCBI Taxonomy" id="2030924"/>
    <lineage>
        <taxon>Viruses</taxon>
        <taxon>Duplodnaviria</taxon>
        <taxon>Heunggongvirae</taxon>
        <taxon>Uroviricota</taxon>
        <taxon>Caudoviricetes</taxon>
        <taxon>Efquatrovirus</taxon>
        <taxon>Efquatrovirus SHEF5</taxon>
    </lineage>
</organism>